<name>A0AA88YMV6_PINIB</name>
<dbReference type="Pfam" id="PF02214">
    <property type="entry name" value="BTB_2"/>
    <property type="match status" value="1"/>
</dbReference>
<dbReference type="GO" id="GO:0045211">
    <property type="term" value="C:postsynaptic membrane"/>
    <property type="evidence" value="ECO:0007669"/>
    <property type="project" value="TreeGrafter"/>
</dbReference>
<keyword evidence="8 12" id="KW-1133">Transmembrane helix</keyword>
<dbReference type="Gene3D" id="1.10.287.70">
    <property type="match status" value="1"/>
</dbReference>
<dbReference type="PANTHER" id="PTHR11537:SF252">
    <property type="entry name" value="POTASSIUM VOLTAGE-GATED CHANNEL PROTEIN SHAW"/>
    <property type="match status" value="1"/>
</dbReference>
<evidence type="ECO:0000259" key="13">
    <source>
        <dbReference type="SMART" id="SM00225"/>
    </source>
</evidence>
<dbReference type="GO" id="GO:0008076">
    <property type="term" value="C:voltage-gated potassium channel complex"/>
    <property type="evidence" value="ECO:0007669"/>
    <property type="project" value="InterPro"/>
</dbReference>
<dbReference type="Gene3D" id="3.30.710.10">
    <property type="entry name" value="Potassium Channel Kv1.1, Chain A"/>
    <property type="match status" value="1"/>
</dbReference>
<dbReference type="GO" id="GO:0043679">
    <property type="term" value="C:axon terminus"/>
    <property type="evidence" value="ECO:0007669"/>
    <property type="project" value="TreeGrafter"/>
</dbReference>
<keyword evidence="15" id="KW-1185">Reference proteome</keyword>
<dbReference type="GO" id="GO:0042734">
    <property type="term" value="C:presynaptic membrane"/>
    <property type="evidence" value="ECO:0007669"/>
    <property type="project" value="TreeGrafter"/>
</dbReference>
<evidence type="ECO:0000256" key="4">
    <source>
        <dbReference type="ARBA" id="ARBA00022692"/>
    </source>
</evidence>
<organism evidence="14 15">
    <name type="scientific">Pinctada imbricata</name>
    <name type="common">Atlantic pearl-oyster</name>
    <name type="synonym">Pinctada martensii</name>
    <dbReference type="NCBI Taxonomy" id="66713"/>
    <lineage>
        <taxon>Eukaryota</taxon>
        <taxon>Metazoa</taxon>
        <taxon>Spiralia</taxon>
        <taxon>Lophotrochozoa</taxon>
        <taxon>Mollusca</taxon>
        <taxon>Bivalvia</taxon>
        <taxon>Autobranchia</taxon>
        <taxon>Pteriomorphia</taxon>
        <taxon>Pterioida</taxon>
        <taxon>Pterioidea</taxon>
        <taxon>Pteriidae</taxon>
        <taxon>Pinctada</taxon>
    </lineage>
</organism>
<reference evidence="14" key="1">
    <citation type="submission" date="2019-08" db="EMBL/GenBank/DDBJ databases">
        <title>The improved chromosome-level genome for the pearl oyster Pinctada fucata martensii using PacBio sequencing and Hi-C.</title>
        <authorList>
            <person name="Zheng Z."/>
        </authorList>
    </citation>
    <scope>NUCLEOTIDE SEQUENCE</scope>
    <source>
        <strain evidence="14">ZZ-2019</strain>
        <tissue evidence="14">Adductor muscle</tissue>
    </source>
</reference>
<feature type="domain" description="BTB" evidence="13">
    <location>
        <begin position="5"/>
        <end position="104"/>
    </location>
</feature>
<feature type="transmembrane region" description="Helical" evidence="12">
    <location>
        <begin position="259"/>
        <end position="282"/>
    </location>
</feature>
<evidence type="ECO:0000256" key="1">
    <source>
        <dbReference type="ARBA" id="ARBA00004141"/>
    </source>
</evidence>
<dbReference type="AlphaFoldDB" id="A0AA88YMV6"/>
<proteinExistence type="predicted"/>
<dbReference type="PRINTS" id="PR00169">
    <property type="entry name" value="KCHANNEL"/>
</dbReference>
<keyword evidence="10 12" id="KW-0472">Membrane</keyword>
<dbReference type="Gene3D" id="1.20.120.350">
    <property type="entry name" value="Voltage-gated potassium channels. Chain C"/>
    <property type="match status" value="1"/>
</dbReference>
<feature type="transmembrane region" description="Helical" evidence="12">
    <location>
        <begin position="234"/>
        <end position="253"/>
    </location>
</feature>
<evidence type="ECO:0000256" key="8">
    <source>
        <dbReference type="ARBA" id="ARBA00022989"/>
    </source>
</evidence>
<keyword evidence="7" id="KW-0630">Potassium</keyword>
<evidence type="ECO:0000313" key="15">
    <source>
        <dbReference type="Proteomes" id="UP001186944"/>
    </source>
</evidence>
<dbReference type="Pfam" id="PF00520">
    <property type="entry name" value="Ion_trans"/>
    <property type="match status" value="1"/>
</dbReference>
<gene>
    <name evidence="14" type="ORF">FSP39_005105</name>
</gene>
<evidence type="ECO:0000256" key="11">
    <source>
        <dbReference type="ARBA" id="ARBA00023303"/>
    </source>
</evidence>
<dbReference type="InterPro" id="IPR011333">
    <property type="entry name" value="SKP1/BTB/POZ_sf"/>
</dbReference>
<comment type="caution">
    <text evidence="14">The sequence shown here is derived from an EMBL/GenBank/DDBJ whole genome shotgun (WGS) entry which is preliminary data.</text>
</comment>
<evidence type="ECO:0000256" key="2">
    <source>
        <dbReference type="ARBA" id="ARBA00022448"/>
    </source>
</evidence>
<dbReference type="GO" id="GO:0032590">
    <property type="term" value="C:dendrite membrane"/>
    <property type="evidence" value="ECO:0007669"/>
    <property type="project" value="TreeGrafter"/>
</dbReference>
<dbReference type="InterPro" id="IPR003131">
    <property type="entry name" value="T1-type_BTB"/>
</dbReference>
<evidence type="ECO:0000256" key="6">
    <source>
        <dbReference type="ARBA" id="ARBA00022882"/>
    </source>
</evidence>
<evidence type="ECO:0000256" key="10">
    <source>
        <dbReference type="ARBA" id="ARBA00023136"/>
    </source>
</evidence>
<keyword evidence="5" id="KW-0631">Potassium channel</keyword>
<feature type="transmembrane region" description="Helical" evidence="12">
    <location>
        <begin position="366"/>
        <end position="386"/>
    </location>
</feature>
<dbReference type="GO" id="GO:0051260">
    <property type="term" value="P:protein homooligomerization"/>
    <property type="evidence" value="ECO:0007669"/>
    <property type="project" value="InterPro"/>
</dbReference>
<evidence type="ECO:0000256" key="12">
    <source>
        <dbReference type="SAM" id="Phobius"/>
    </source>
</evidence>
<feature type="transmembrane region" description="Helical" evidence="12">
    <location>
        <begin position="392"/>
        <end position="422"/>
    </location>
</feature>
<evidence type="ECO:0000256" key="5">
    <source>
        <dbReference type="ARBA" id="ARBA00022826"/>
    </source>
</evidence>
<evidence type="ECO:0000256" key="7">
    <source>
        <dbReference type="ARBA" id="ARBA00022958"/>
    </source>
</evidence>
<dbReference type="SUPFAM" id="SSF81324">
    <property type="entry name" value="Voltage-gated potassium channels"/>
    <property type="match status" value="1"/>
</dbReference>
<dbReference type="Proteomes" id="UP001186944">
    <property type="component" value="Unassembled WGS sequence"/>
</dbReference>
<keyword evidence="2" id="KW-0813">Transport</keyword>
<feature type="transmembrane region" description="Helical" evidence="12">
    <location>
        <begin position="160"/>
        <end position="179"/>
    </location>
</feature>
<evidence type="ECO:0000313" key="14">
    <source>
        <dbReference type="EMBL" id="KAK3104568.1"/>
    </source>
</evidence>
<keyword evidence="11" id="KW-0407">Ion channel</keyword>
<dbReference type="SMART" id="SM00225">
    <property type="entry name" value="BTB"/>
    <property type="match status" value="1"/>
</dbReference>
<evidence type="ECO:0000256" key="9">
    <source>
        <dbReference type="ARBA" id="ARBA00023065"/>
    </source>
</evidence>
<sequence length="441" mass="50790">MAKDQRVTLNINGTKIDISNETFLEMKSRQNANAQLKLAELDSSSTEVLIERDLQCFQAVLGFFQGRGLHMPSSVCNMEFKEELEFWGIESTEMENCCYAKYISFLDDLSALAILERDEKRKLDERNTLKERSGLRGWMAIQARFWLVLEEPTYSLIARIYFWISAFFVIISIIGLVCGTHPNFQRGLELSEWKEFLGEDFPLYEGHFGGAVSVNTTLPPLPEKVMAHVKYLEYTEYITVVYFSIEIIVRFVFCPFKVQFFLSFLNWTDIFSLIVMYSKYIVNASNPKEKYTASIYDIVHCFQIIRVFRLFRLVKNVVGFRVMWYTLKASGMEAILMSMYLVVAMLLFSASVFFSGDTTFKSIPHAFWWSIVTMTTVGYGDIYPTIPLSQTIGALTAVTGVCLLAVIIPIFVNNFMLFYCLFQSMGRQRTKTKKEEVVQSG</sequence>
<dbReference type="PRINTS" id="PR01498">
    <property type="entry name" value="SHAWCHANNEL"/>
</dbReference>
<dbReference type="InterPro" id="IPR005821">
    <property type="entry name" value="Ion_trans_dom"/>
</dbReference>
<keyword evidence="3" id="KW-0633">Potassium transport</keyword>
<protein>
    <recommendedName>
        <fullName evidence="13">BTB domain-containing protein</fullName>
    </recommendedName>
</protein>
<dbReference type="SUPFAM" id="SSF54695">
    <property type="entry name" value="POZ domain"/>
    <property type="match status" value="1"/>
</dbReference>
<comment type="subcellular location">
    <subcellularLocation>
        <location evidence="1">Membrane</location>
        <topology evidence="1">Multi-pass membrane protein</topology>
    </subcellularLocation>
</comment>
<dbReference type="GO" id="GO:0001508">
    <property type="term" value="P:action potential"/>
    <property type="evidence" value="ECO:0007669"/>
    <property type="project" value="TreeGrafter"/>
</dbReference>
<dbReference type="GO" id="GO:0005251">
    <property type="term" value="F:delayed rectifier potassium channel activity"/>
    <property type="evidence" value="ECO:0007669"/>
    <property type="project" value="TreeGrafter"/>
</dbReference>
<dbReference type="InterPro" id="IPR027359">
    <property type="entry name" value="Volt_channel_dom_sf"/>
</dbReference>
<dbReference type="InterPro" id="IPR000210">
    <property type="entry name" value="BTB/POZ_dom"/>
</dbReference>
<keyword evidence="4 12" id="KW-0812">Transmembrane</keyword>
<feature type="transmembrane region" description="Helical" evidence="12">
    <location>
        <begin position="334"/>
        <end position="354"/>
    </location>
</feature>
<dbReference type="EMBL" id="VSWD01000004">
    <property type="protein sequence ID" value="KAK3104568.1"/>
    <property type="molecule type" value="Genomic_DNA"/>
</dbReference>
<evidence type="ECO:0000256" key="3">
    <source>
        <dbReference type="ARBA" id="ARBA00022538"/>
    </source>
</evidence>
<accession>A0AA88YMV6</accession>
<dbReference type="PANTHER" id="PTHR11537">
    <property type="entry name" value="VOLTAGE-GATED POTASSIUM CHANNEL"/>
    <property type="match status" value="1"/>
</dbReference>
<keyword evidence="9" id="KW-0406">Ion transport</keyword>
<dbReference type="InterPro" id="IPR003974">
    <property type="entry name" value="K_chnl_volt-dep_Kv3"/>
</dbReference>
<dbReference type="InterPro" id="IPR028325">
    <property type="entry name" value="VG_K_chnl"/>
</dbReference>
<keyword evidence="6" id="KW-0851">Voltage-gated channel</keyword>
<dbReference type="GO" id="GO:0032809">
    <property type="term" value="C:neuronal cell body membrane"/>
    <property type="evidence" value="ECO:0007669"/>
    <property type="project" value="TreeGrafter"/>
</dbReference>